<dbReference type="EMBL" id="HACG01046985">
    <property type="protein sequence ID" value="CEK93850.1"/>
    <property type="molecule type" value="Transcribed_RNA"/>
</dbReference>
<sequence>MIHSEKSYCGVLANALGKVAVERSEVYRRTMSSMRIEIVTAVLQWLRFN</sequence>
<gene>
    <name evidence="1" type="primary">ORF197552</name>
</gene>
<organism evidence="1">
    <name type="scientific">Arion vulgaris</name>
    <dbReference type="NCBI Taxonomy" id="1028688"/>
    <lineage>
        <taxon>Eukaryota</taxon>
        <taxon>Metazoa</taxon>
        <taxon>Spiralia</taxon>
        <taxon>Lophotrochozoa</taxon>
        <taxon>Mollusca</taxon>
        <taxon>Gastropoda</taxon>
        <taxon>Heterobranchia</taxon>
        <taxon>Euthyneura</taxon>
        <taxon>Panpulmonata</taxon>
        <taxon>Eupulmonata</taxon>
        <taxon>Stylommatophora</taxon>
        <taxon>Helicina</taxon>
        <taxon>Arionoidea</taxon>
        <taxon>Arionidae</taxon>
        <taxon>Arion</taxon>
    </lineage>
</organism>
<proteinExistence type="predicted"/>
<protein>
    <submittedName>
        <fullName evidence="1">Uncharacterized protein</fullName>
    </submittedName>
</protein>
<reference evidence="1" key="1">
    <citation type="submission" date="2014-12" db="EMBL/GenBank/DDBJ databases">
        <title>Insight into the proteome of Arion vulgaris.</title>
        <authorList>
            <person name="Aradska J."/>
            <person name="Bulat T."/>
            <person name="Smidak R."/>
            <person name="Sarate P."/>
            <person name="Gangsoo J."/>
            <person name="Sialana F."/>
            <person name="Bilban M."/>
            <person name="Lubec G."/>
        </authorList>
    </citation>
    <scope>NUCLEOTIDE SEQUENCE</scope>
    <source>
        <tissue evidence="1">Skin</tissue>
    </source>
</reference>
<dbReference type="AlphaFoldDB" id="A0A0B7BNX6"/>
<accession>A0A0B7BNX6</accession>
<name>A0A0B7BNX6_9EUPU</name>
<evidence type="ECO:0000313" key="1">
    <source>
        <dbReference type="EMBL" id="CEK93850.1"/>
    </source>
</evidence>